<name>A0A2P2QV46_RHIMU</name>
<dbReference type="EMBL" id="GGEC01090406">
    <property type="protein sequence ID" value="MBX70890.1"/>
    <property type="molecule type" value="Transcribed_RNA"/>
</dbReference>
<reference evidence="1" key="1">
    <citation type="submission" date="2018-02" db="EMBL/GenBank/DDBJ databases">
        <title>Rhizophora mucronata_Transcriptome.</title>
        <authorList>
            <person name="Meera S.P."/>
            <person name="Sreeshan A."/>
            <person name="Augustine A."/>
        </authorList>
    </citation>
    <scope>NUCLEOTIDE SEQUENCE</scope>
    <source>
        <tissue evidence="1">Leaf</tissue>
    </source>
</reference>
<dbReference type="AlphaFoldDB" id="A0A2P2QV46"/>
<evidence type="ECO:0000313" key="1">
    <source>
        <dbReference type="EMBL" id="MBX70890.1"/>
    </source>
</evidence>
<accession>A0A2P2QV46</accession>
<protein>
    <submittedName>
        <fullName evidence="1">Uncharacterized protein</fullName>
    </submittedName>
</protein>
<sequence length="49" mass="5499">MSFCHTLLLCVMLHEIGNTLVDLLLTRGVFDKLIISFFSISCPTLLLCL</sequence>
<proteinExistence type="predicted"/>
<organism evidence="1">
    <name type="scientific">Rhizophora mucronata</name>
    <name type="common">Asiatic mangrove</name>
    <dbReference type="NCBI Taxonomy" id="61149"/>
    <lineage>
        <taxon>Eukaryota</taxon>
        <taxon>Viridiplantae</taxon>
        <taxon>Streptophyta</taxon>
        <taxon>Embryophyta</taxon>
        <taxon>Tracheophyta</taxon>
        <taxon>Spermatophyta</taxon>
        <taxon>Magnoliopsida</taxon>
        <taxon>eudicotyledons</taxon>
        <taxon>Gunneridae</taxon>
        <taxon>Pentapetalae</taxon>
        <taxon>rosids</taxon>
        <taxon>fabids</taxon>
        <taxon>Malpighiales</taxon>
        <taxon>Rhizophoraceae</taxon>
        <taxon>Rhizophora</taxon>
    </lineage>
</organism>